<dbReference type="Gene3D" id="1.10.10.60">
    <property type="entry name" value="Homeodomain-like"/>
    <property type="match status" value="1"/>
</dbReference>
<comment type="caution">
    <text evidence="7">The sequence shown here is derived from an EMBL/GenBank/DDBJ whole genome shotgun (WGS) entry which is preliminary data.</text>
</comment>
<dbReference type="GO" id="GO:0005634">
    <property type="term" value="C:nucleus"/>
    <property type="evidence" value="ECO:0007669"/>
    <property type="project" value="UniProtKB-SubCell"/>
</dbReference>
<keyword evidence="8" id="KW-1185">Reference proteome</keyword>
<dbReference type="InterPro" id="IPR017930">
    <property type="entry name" value="Myb_dom"/>
</dbReference>
<dbReference type="FunFam" id="1.10.10.60:FF:000007">
    <property type="entry name" value="Two-component response regulator"/>
    <property type="match status" value="1"/>
</dbReference>
<dbReference type="GO" id="GO:0010597">
    <property type="term" value="P:green leaf volatile biosynthetic process"/>
    <property type="evidence" value="ECO:0007669"/>
    <property type="project" value="UniProtKB-ARBA"/>
</dbReference>
<dbReference type="NCBIfam" id="TIGR01557">
    <property type="entry name" value="myb_SHAQKYF"/>
    <property type="match status" value="1"/>
</dbReference>
<dbReference type="InterPro" id="IPR006447">
    <property type="entry name" value="Myb_dom_plants"/>
</dbReference>
<dbReference type="PANTHER" id="PTHR31314">
    <property type="entry name" value="MYB FAMILY TRANSCRIPTION FACTOR PHL7-LIKE"/>
    <property type="match status" value="1"/>
</dbReference>
<dbReference type="AlphaFoldDB" id="A0A9Q1QWL2"/>
<gene>
    <name evidence="7" type="ORF">K7X08_015332</name>
</gene>
<dbReference type="GO" id="GO:0000976">
    <property type="term" value="F:transcription cis-regulatory region binding"/>
    <property type="evidence" value="ECO:0007669"/>
    <property type="project" value="UniProtKB-ARBA"/>
</dbReference>
<evidence type="ECO:0000256" key="3">
    <source>
        <dbReference type="ARBA" id="ARBA00023163"/>
    </source>
</evidence>
<dbReference type="GO" id="GO:0003700">
    <property type="term" value="F:DNA-binding transcription factor activity"/>
    <property type="evidence" value="ECO:0007669"/>
    <property type="project" value="InterPro"/>
</dbReference>
<dbReference type="SUPFAM" id="SSF46689">
    <property type="entry name" value="Homeodomain-like"/>
    <property type="match status" value="1"/>
</dbReference>
<keyword evidence="4" id="KW-0539">Nucleus</keyword>
<evidence type="ECO:0000256" key="2">
    <source>
        <dbReference type="ARBA" id="ARBA00023015"/>
    </source>
</evidence>
<name>A0A9Q1QWL2_9SOLA</name>
<dbReference type="InterPro" id="IPR009057">
    <property type="entry name" value="Homeodomain-like_sf"/>
</dbReference>
<dbReference type="EMBL" id="JAJAGQ010000023">
    <property type="protein sequence ID" value="KAJ8527881.1"/>
    <property type="molecule type" value="Genomic_DNA"/>
</dbReference>
<evidence type="ECO:0000256" key="4">
    <source>
        <dbReference type="ARBA" id="ARBA00023242"/>
    </source>
</evidence>
<feature type="domain" description="HTH myb-type" evidence="6">
    <location>
        <begin position="28"/>
        <end position="88"/>
    </location>
</feature>
<keyword evidence="2" id="KW-0805">Transcription regulation</keyword>
<dbReference type="Pfam" id="PF00249">
    <property type="entry name" value="Myb_DNA-binding"/>
    <property type="match status" value="1"/>
</dbReference>
<feature type="compositionally biased region" description="Basic and acidic residues" evidence="5">
    <location>
        <begin position="106"/>
        <end position="118"/>
    </location>
</feature>
<proteinExistence type="predicted"/>
<evidence type="ECO:0000313" key="8">
    <source>
        <dbReference type="Proteomes" id="UP001152561"/>
    </source>
</evidence>
<reference evidence="8" key="1">
    <citation type="journal article" date="2023" name="Proc. Natl. Acad. Sci. U.S.A.">
        <title>Genomic and structural basis for evolution of tropane alkaloid biosynthesis.</title>
        <authorList>
            <person name="Wanga Y.-J."/>
            <person name="Taina T."/>
            <person name="Yua J.-Y."/>
            <person name="Lia J."/>
            <person name="Xua B."/>
            <person name="Chenc J."/>
            <person name="D'Auriad J.C."/>
            <person name="Huanga J.-P."/>
            <person name="Huanga S.-X."/>
        </authorList>
    </citation>
    <scope>NUCLEOTIDE SEQUENCE [LARGE SCALE GENOMIC DNA]</scope>
    <source>
        <strain evidence="8">cv. KIB-2019</strain>
    </source>
</reference>
<dbReference type="InterPro" id="IPR046955">
    <property type="entry name" value="PHR1-like"/>
</dbReference>
<protein>
    <recommendedName>
        <fullName evidence="6">HTH myb-type domain-containing protein</fullName>
    </recommendedName>
</protein>
<dbReference type="InterPro" id="IPR001005">
    <property type="entry name" value="SANT/Myb"/>
</dbReference>
<evidence type="ECO:0000313" key="7">
    <source>
        <dbReference type="EMBL" id="KAJ8527881.1"/>
    </source>
</evidence>
<accession>A0A9Q1QWL2</accession>
<keyword evidence="3" id="KW-0804">Transcription</keyword>
<sequence>MEIFLMSQYAQEKMRRSKKMKEVRKYKKSSAPRLRWTPQLHELFIQTVEHLGGRNKATPKRILQMMAIKGLKISHVKSHLQMYRNTKEHPCVNVMMPDFNLSSPLLREHAPPSSKQKESGSQNGENIYYNDYQEAEGSISSGMTKEEVEDNTGGPSHEIYELPKADNGCEKERKFWPNLDNHQKSQFNNASSSFFYSTRENSNHINLDLSLS</sequence>
<dbReference type="Proteomes" id="UP001152561">
    <property type="component" value="Unassembled WGS sequence"/>
</dbReference>
<dbReference type="PANTHER" id="PTHR31314:SF104">
    <property type="entry name" value="TRANSCRIPTION REPRESSOR KAN1-LIKE"/>
    <property type="match status" value="1"/>
</dbReference>
<organism evidence="7 8">
    <name type="scientific">Anisodus acutangulus</name>
    <dbReference type="NCBI Taxonomy" id="402998"/>
    <lineage>
        <taxon>Eukaryota</taxon>
        <taxon>Viridiplantae</taxon>
        <taxon>Streptophyta</taxon>
        <taxon>Embryophyta</taxon>
        <taxon>Tracheophyta</taxon>
        <taxon>Spermatophyta</taxon>
        <taxon>Magnoliopsida</taxon>
        <taxon>eudicotyledons</taxon>
        <taxon>Gunneridae</taxon>
        <taxon>Pentapetalae</taxon>
        <taxon>asterids</taxon>
        <taxon>lamiids</taxon>
        <taxon>Solanales</taxon>
        <taxon>Solanaceae</taxon>
        <taxon>Solanoideae</taxon>
        <taxon>Hyoscyameae</taxon>
        <taxon>Anisodus</taxon>
    </lineage>
</organism>
<comment type="subcellular location">
    <subcellularLocation>
        <location evidence="1">Nucleus</location>
    </subcellularLocation>
</comment>
<evidence type="ECO:0000256" key="5">
    <source>
        <dbReference type="SAM" id="MobiDB-lite"/>
    </source>
</evidence>
<feature type="region of interest" description="Disordered" evidence="5">
    <location>
        <begin position="143"/>
        <end position="162"/>
    </location>
</feature>
<dbReference type="PROSITE" id="PS51294">
    <property type="entry name" value="HTH_MYB"/>
    <property type="match status" value="1"/>
</dbReference>
<dbReference type="OrthoDB" id="551907at2759"/>
<evidence type="ECO:0000259" key="6">
    <source>
        <dbReference type="PROSITE" id="PS51294"/>
    </source>
</evidence>
<evidence type="ECO:0000256" key="1">
    <source>
        <dbReference type="ARBA" id="ARBA00004123"/>
    </source>
</evidence>
<feature type="region of interest" description="Disordered" evidence="5">
    <location>
        <begin position="103"/>
        <end position="125"/>
    </location>
</feature>